<dbReference type="Pfam" id="PF08666">
    <property type="entry name" value="SAF"/>
    <property type="match status" value="1"/>
</dbReference>
<gene>
    <name evidence="2" type="ORF">GCM10010916_39460</name>
</gene>
<name>A0A917G2N1_9BACL</name>
<reference evidence="2" key="2">
    <citation type="submission" date="2020-09" db="EMBL/GenBank/DDBJ databases">
        <authorList>
            <person name="Sun Q."/>
            <person name="Zhou Y."/>
        </authorList>
    </citation>
    <scope>NUCLEOTIDE SEQUENCE</scope>
    <source>
        <strain evidence="2">CGMCC 1.12987</strain>
    </source>
</reference>
<dbReference type="InterPro" id="IPR013974">
    <property type="entry name" value="SAF"/>
</dbReference>
<dbReference type="Proteomes" id="UP000644756">
    <property type="component" value="Unassembled WGS sequence"/>
</dbReference>
<dbReference type="AlphaFoldDB" id="A0A917G2N1"/>
<sequence length="248" mass="27705">MKFSKMPRSLRLLIVLVLYVGLFAGHVTGVNYYVENYSEKVDSREVVVTVNEIPLHTVINEEDVAMKSIRLSDLVDGAMTDPAEIVGKETQAPMGVNEQFHPSKINTIVKKTGEMILEIPSEWVLSFPKSLRRMDKISFLPVLQKNANGRVDIPISASPESAPVPVIADDLNAKQLSESRKLLENVTVAYFKDNSANEVTDSTTVTEFGPRLSSSNLGARLEVAMSPEQWDMLQKLTQKNYKFVISYQ</sequence>
<dbReference type="RefSeq" id="WP_188532785.1">
    <property type="nucleotide sequence ID" value="NZ_BMGR01000014.1"/>
</dbReference>
<proteinExistence type="predicted"/>
<dbReference type="EMBL" id="BMGR01000014">
    <property type="protein sequence ID" value="GGG18774.1"/>
    <property type="molecule type" value="Genomic_DNA"/>
</dbReference>
<protein>
    <recommendedName>
        <fullName evidence="1">SAF domain-containing protein</fullName>
    </recommendedName>
</protein>
<reference evidence="2" key="1">
    <citation type="journal article" date="2014" name="Int. J. Syst. Evol. Microbiol.">
        <title>Complete genome sequence of Corynebacterium casei LMG S-19264T (=DSM 44701T), isolated from a smear-ripened cheese.</title>
        <authorList>
            <consortium name="US DOE Joint Genome Institute (JGI-PGF)"/>
            <person name="Walter F."/>
            <person name="Albersmeier A."/>
            <person name="Kalinowski J."/>
            <person name="Ruckert C."/>
        </authorList>
    </citation>
    <scope>NUCLEOTIDE SEQUENCE</scope>
    <source>
        <strain evidence="2">CGMCC 1.12987</strain>
    </source>
</reference>
<accession>A0A917G2N1</accession>
<keyword evidence="3" id="KW-1185">Reference proteome</keyword>
<dbReference type="CDD" id="cd11614">
    <property type="entry name" value="SAF_CpaB_FlgA_like"/>
    <property type="match status" value="1"/>
</dbReference>
<feature type="domain" description="SAF" evidence="1">
    <location>
        <begin position="44"/>
        <end position="106"/>
    </location>
</feature>
<dbReference type="SMART" id="SM00858">
    <property type="entry name" value="SAF"/>
    <property type="match status" value="1"/>
</dbReference>
<evidence type="ECO:0000313" key="2">
    <source>
        <dbReference type="EMBL" id="GGG18774.1"/>
    </source>
</evidence>
<evidence type="ECO:0000313" key="3">
    <source>
        <dbReference type="Proteomes" id="UP000644756"/>
    </source>
</evidence>
<comment type="caution">
    <text evidence="2">The sequence shown here is derived from an EMBL/GenBank/DDBJ whole genome shotgun (WGS) entry which is preliminary data.</text>
</comment>
<evidence type="ECO:0000259" key="1">
    <source>
        <dbReference type="SMART" id="SM00858"/>
    </source>
</evidence>
<dbReference type="Gene3D" id="3.90.1210.10">
    <property type="entry name" value="Antifreeze-like/N-acetylneuraminic acid synthase C-terminal domain"/>
    <property type="match status" value="1"/>
</dbReference>
<organism evidence="2 3">
    <name type="scientific">Paenibacillus abyssi</name>
    <dbReference type="NCBI Taxonomy" id="1340531"/>
    <lineage>
        <taxon>Bacteria</taxon>
        <taxon>Bacillati</taxon>
        <taxon>Bacillota</taxon>
        <taxon>Bacilli</taxon>
        <taxon>Bacillales</taxon>
        <taxon>Paenibacillaceae</taxon>
        <taxon>Paenibacillus</taxon>
    </lineage>
</organism>